<gene>
    <name evidence="2" type="ORF">F4560_001064</name>
</gene>
<dbReference type="AlphaFoldDB" id="A0A7W9LYZ8"/>
<accession>A0A7W9LYZ8</accession>
<organism evidence="2 3">
    <name type="scientific">Saccharothrix ecbatanensis</name>
    <dbReference type="NCBI Taxonomy" id="1105145"/>
    <lineage>
        <taxon>Bacteria</taxon>
        <taxon>Bacillati</taxon>
        <taxon>Actinomycetota</taxon>
        <taxon>Actinomycetes</taxon>
        <taxon>Pseudonocardiales</taxon>
        <taxon>Pseudonocardiaceae</taxon>
        <taxon>Saccharothrix</taxon>
    </lineage>
</organism>
<keyword evidence="1" id="KW-1133">Transmembrane helix</keyword>
<evidence type="ECO:0000256" key="1">
    <source>
        <dbReference type="SAM" id="Phobius"/>
    </source>
</evidence>
<dbReference type="EMBL" id="JACHMO010000001">
    <property type="protein sequence ID" value="MBB5801296.1"/>
    <property type="molecule type" value="Genomic_DNA"/>
</dbReference>
<keyword evidence="3" id="KW-1185">Reference proteome</keyword>
<evidence type="ECO:0000313" key="2">
    <source>
        <dbReference type="EMBL" id="MBB5801296.1"/>
    </source>
</evidence>
<sequence length="64" mass="6842">MFTIKVIWHVLDARIQLLRRSGDRGEITSTVLVIAMLAVLAIAVMGVIAAKLIAKANSIDLGLA</sequence>
<dbReference type="RefSeq" id="WP_184916940.1">
    <property type="nucleotide sequence ID" value="NZ_JACHMO010000001.1"/>
</dbReference>
<reference evidence="2 3" key="1">
    <citation type="submission" date="2020-08" db="EMBL/GenBank/DDBJ databases">
        <title>Sequencing the genomes of 1000 actinobacteria strains.</title>
        <authorList>
            <person name="Klenk H.-P."/>
        </authorList>
    </citation>
    <scope>NUCLEOTIDE SEQUENCE [LARGE SCALE GENOMIC DNA]</scope>
    <source>
        <strain evidence="2 3">DSM 45486</strain>
    </source>
</reference>
<protein>
    <submittedName>
        <fullName evidence="2">Uncharacterized protein</fullName>
    </submittedName>
</protein>
<feature type="transmembrane region" description="Helical" evidence="1">
    <location>
        <begin position="27"/>
        <end position="50"/>
    </location>
</feature>
<evidence type="ECO:0000313" key="3">
    <source>
        <dbReference type="Proteomes" id="UP000552097"/>
    </source>
</evidence>
<comment type="caution">
    <text evidence="2">The sequence shown here is derived from an EMBL/GenBank/DDBJ whole genome shotgun (WGS) entry which is preliminary data.</text>
</comment>
<dbReference type="Proteomes" id="UP000552097">
    <property type="component" value="Unassembled WGS sequence"/>
</dbReference>
<keyword evidence="1" id="KW-0472">Membrane</keyword>
<name>A0A7W9LYZ8_9PSEU</name>
<keyword evidence="1" id="KW-0812">Transmembrane</keyword>
<proteinExistence type="predicted"/>